<dbReference type="EMBL" id="BRXY01000055">
    <property type="protein sequence ID" value="GMH58821.1"/>
    <property type="molecule type" value="Genomic_DNA"/>
</dbReference>
<reference evidence="3" key="1">
    <citation type="journal article" date="2023" name="Commun. Biol.">
        <title>Genome analysis of Parmales, the sister group of diatoms, reveals the evolutionary specialization of diatoms from phago-mixotrophs to photoautotrophs.</title>
        <authorList>
            <person name="Ban H."/>
            <person name="Sato S."/>
            <person name="Yoshikawa S."/>
            <person name="Yamada K."/>
            <person name="Nakamura Y."/>
            <person name="Ichinomiya M."/>
            <person name="Sato N."/>
            <person name="Blanc-Mathieu R."/>
            <person name="Endo H."/>
            <person name="Kuwata A."/>
            <person name="Ogata H."/>
        </authorList>
    </citation>
    <scope>NUCLEOTIDE SEQUENCE [LARGE SCALE GENOMIC DNA]</scope>
    <source>
        <strain evidence="3">NIES 3701</strain>
    </source>
</reference>
<organism evidence="2 3">
    <name type="scientific">Triparma strigata</name>
    <dbReference type="NCBI Taxonomy" id="1606541"/>
    <lineage>
        <taxon>Eukaryota</taxon>
        <taxon>Sar</taxon>
        <taxon>Stramenopiles</taxon>
        <taxon>Ochrophyta</taxon>
        <taxon>Bolidophyceae</taxon>
        <taxon>Parmales</taxon>
        <taxon>Triparmaceae</taxon>
        <taxon>Triparma</taxon>
    </lineage>
</organism>
<sequence length="373" mass="42940">MPRSTSYQSFVETPVKGDQNDPNWTPKDHPIFTDPRESNRVPLKMYQEKFEAHKKFFSENRAVLVNLSYIQSSPEAFLNSLCSHFNLQKTSSFFSPVLKHTKTSQTFTPTTSPPKEHHPMLTSYSSLTSEINSLTYKFNIPPPSPQIYDFDHLHSTSTFPSTLPSLSPSDITLFCKAKNESGRLEGKEVQEHLYYDYDEEFETKGGGREPPSFAQKDGFYPNHKELLKFVKKTMARSRIGLADRNFVYSEKASFFKFTKNMRVFPGHHRISSREMTGVVVHRCFVNLEHRTRYLPESDYKRMVERCLDGGRAEVWDEKVSKRWDGSGDSLPYLGGWERQKAIWDEAVANEEEEEEEGGTTKMTTTTTTTSVSK</sequence>
<keyword evidence="3" id="KW-1185">Reference proteome</keyword>
<dbReference type="AlphaFoldDB" id="A0A9W6ZSW4"/>
<proteinExistence type="predicted"/>
<feature type="compositionally biased region" description="Low complexity" evidence="1">
    <location>
        <begin position="359"/>
        <end position="373"/>
    </location>
</feature>
<feature type="compositionally biased region" description="Polar residues" evidence="1">
    <location>
        <begin position="1"/>
        <end position="11"/>
    </location>
</feature>
<evidence type="ECO:0000313" key="2">
    <source>
        <dbReference type="EMBL" id="GMH58821.1"/>
    </source>
</evidence>
<evidence type="ECO:0000256" key="1">
    <source>
        <dbReference type="SAM" id="MobiDB-lite"/>
    </source>
</evidence>
<evidence type="ECO:0000313" key="3">
    <source>
        <dbReference type="Proteomes" id="UP001165085"/>
    </source>
</evidence>
<name>A0A9W6ZSW4_9STRA</name>
<comment type="caution">
    <text evidence="2">The sequence shown here is derived from an EMBL/GenBank/DDBJ whole genome shotgun (WGS) entry which is preliminary data.</text>
</comment>
<feature type="region of interest" description="Disordered" evidence="1">
    <location>
        <begin position="348"/>
        <end position="373"/>
    </location>
</feature>
<dbReference type="Proteomes" id="UP001165085">
    <property type="component" value="Unassembled WGS sequence"/>
</dbReference>
<protein>
    <submittedName>
        <fullName evidence="2">Uncharacterized protein</fullName>
    </submittedName>
</protein>
<feature type="compositionally biased region" description="Acidic residues" evidence="1">
    <location>
        <begin position="348"/>
        <end position="357"/>
    </location>
</feature>
<feature type="region of interest" description="Disordered" evidence="1">
    <location>
        <begin position="1"/>
        <end position="30"/>
    </location>
</feature>
<dbReference type="OrthoDB" id="201276at2759"/>
<gene>
    <name evidence="2" type="ORF">TrST_g5242</name>
</gene>
<accession>A0A9W6ZSW4</accession>